<keyword evidence="4" id="KW-0378">Hydrolase</keyword>
<evidence type="ECO:0000256" key="6">
    <source>
        <dbReference type="RuleBase" id="RU004335"/>
    </source>
</evidence>
<sequence>MASLSFFSFLILFLSAIAVSDAGSVGINYGRVADNLPPPDKVVQLLKSQGVAKVKIFDSDSAVLTALANSGISVVVCLPNEQLASAANDQSFSDGWVQANIAKYYPATKIEAIAIGNEVIAENITDTTKFVVPAMKTIQASLVKLKLDSNIKVSTPVAISCLGNSYPASAGSFKPDQVQSTIIPMLDFLRKTGSYLMVNVYPFFAYKDNSKTISLDYSLFKDNPGVVDSGNGL</sequence>
<dbReference type="Proteomes" id="UP000818029">
    <property type="component" value="Chromosome A01"/>
</dbReference>
<dbReference type="Gene3D" id="3.20.20.80">
    <property type="entry name" value="Glycosidases"/>
    <property type="match status" value="1"/>
</dbReference>
<feature type="signal peptide" evidence="7">
    <location>
        <begin position="1"/>
        <end position="22"/>
    </location>
</feature>
<dbReference type="EC" id="3.2.1.39" evidence="3"/>
<evidence type="ECO:0000313" key="8">
    <source>
        <dbReference type="Proteomes" id="UP000818029"/>
    </source>
</evidence>
<keyword evidence="5" id="KW-0326">Glycosidase</keyword>
<organism evidence="8 9">
    <name type="scientific">Gossypium hirsutum</name>
    <name type="common">Upland cotton</name>
    <name type="synonym">Gossypium mexicanum</name>
    <dbReference type="NCBI Taxonomy" id="3635"/>
    <lineage>
        <taxon>Eukaryota</taxon>
        <taxon>Viridiplantae</taxon>
        <taxon>Streptophyta</taxon>
        <taxon>Embryophyta</taxon>
        <taxon>Tracheophyta</taxon>
        <taxon>Spermatophyta</taxon>
        <taxon>Magnoliopsida</taxon>
        <taxon>eudicotyledons</taxon>
        <taxon>Gunneridae</taxon>
        <taxon>Pentapetalae</taxon>
        <taxon>rosids</taxon>
        <taxon>malvids</taxon>
        <taxon>Malvales</taxon>
        <taxon>Malvaceae</taxon>
        <taxon>Malvoideae</taxon>
        <taxon>Gossypium</taxon>
    </lineage>
</organism>
<keyword evidence="8" id="KW-1185">Reference proteome</keyword>
<dbReference type="InterPro" id="IPR017853">
    <property type="entry name" value="GH"/>
</dbReference>
<evidence type="ECO:0000256" key="3">
    <source>
        <dbReference type="ARBA" id="ARBA00012780"/>
    </source>
</evidence>
<dbReference type="RefSeq" id="XP_040932195.1">
    <property type="nucleotide sequence ID" value="XM_041076261.1"/>
</dbReference>
<reference evidence="8" key="1">
    <citation type="journal article" date="2020" name="Nat. Genet.">
        <title>Genomic diversifications of five Gossypium allopolyploid species and their impact on cotton improvement.</title>
        <authorList>
            <person name="Chen Z.J."/>
            <person name="Sreedasyam A."/>
            <person name="Ando A."/>
            <person name="Song Q."/>
            <person name="De Santiago L.M."/>
            <person name="Hulse-Kemp A.M."/>
            <person name="Ding M."/>
            <person name="Ye W."/>
            <person name="Kirkbride R.C."/>
            <person name="Jenkins J."/>
            <person name="Plott C."/>
            <person name="Lovell J."/>
            <person name="Lin Y.M."/>
            <person name="Vaughn R."/>
            <person name="Liu B."/>
            <person name="Simpson S."/>
            <person name="Scheffler B.E."/>
            <person name="Wen L."/>
            <person name="Saski C.A."/>
            <person name="Grover C.E."/>
            <person name="Hu G."/>
            <person name="Conover J.L."/>
            <person name="Carlson J.W."/>
            <person name="Shu S."/>
            <person name="Boston L.B."/>
            <person name="Williams M."/>
            <person name="Peterson D.G."/>
            <person name="McGee K."/>
            <person name="Jones D.C."/>
            <person name="Wendel J.F."/>
            <person name="Stelly D.M."/>
            <person name="Grimwood J."/>
            <person name="Schmutz J."/>
        </authorList>
    </citation>
    <scope>NUCLEOTIDE SEQUENCE [LARGE SCALE GENOMIC DNA]</scope>
    <source>
        <strain evidence="8">cv. TM-1</strain>
    </source>
</reference>
<evidence type="ECO:0000256" key="1">
    <source>
        <dbReference type="ARBA" id="ARBA00000382"/>
    </source>
</evidence>
<dbReference type="GeneID" id="107917042"/>
<accession>A0ABM2YNT0</accession>
<comment type="catalytic activity">
    <reaction evidence="1">
        <text>Hydrolysis of (1-&gt;3)-beta-D-glucosidic linkages in (1-&gt;3)-beta-D-glucans.</text>
        <dbReference type="EC" id="3.2.1.39"/>
    </reaction>
</comment>
<dbReference type="PANTHER" id="PTHR32227">
    <property type="entry name" value="GLUCAN ENDO-1,3-BETA-GLUCOSIDASE BG1-RELATED-RELATED"/>
    <property type="match status" value="1"/>
</dbReference>
<keyword evidence="7" id="KW-0732">Signal</keyword>
<proteinExistence type="inferred from homology"/>
<name>A0ABM2YNT0_GOSHI</name>
<comment type="similarity">
    <text evidence="2 6">Belongs to the glycosyl hydrolase 17 family.</text>
</comment>
<evidence type="ECO:0000313" key="9">
    <source>
        <dbReference type="RefSeq" id="XP_040932195.1"/>
    </source>
</evidence>
<evidence type="ECO:0000256" key="7">
    <source>
        <dbReference type="SAM" id="SignalP"/>
    </source>
</evidence>
<dbReference type="SUPFAM" id="SSF51445">
    <property type="entry name" value="(Trans)glycosidases"/>
    <property type="match status" value="1"/>
</dbReference>
<evidence type="ECO:0000256" key="5">
    <source>
        <dbReference type="ARBA" id="ARBA00023295"/>
    </source>
</evidence>
<gene>
    <name evidence="9" type="primary">LOC107917042</name>
</gene>
<reference evidence="9" key="2">
    <citation type="submission" date="2025-08" db="UniProtKB">
        <authorList>
            <consortium name="RefSeq"/>
        </authorList>
    </citation>
    <scope>IDENTIFICATION</scope>
</reference>
<protein>
    <recommendedName>
        <fullName evidence="3">glucan endo-1,3-beta-D-glucosidase</fullName>
        <ecNumber evidence="3">3.2.1.39</ecNumber>
    </recommendedName>
</protein>
<evidence type="ECO:0000256" key="4">
    <source>
        <dbReference type="ARBA" id="ARBA00022801"/>
    </source>
</evidence>
<evidence type="ECO:0000256" key="2">
    <source>
        <dbReference type="ARBA" id="ARBA00008773"/>
    </source>
</evidence>
<dbReference type="InterPro" id="IPR000490">
    <property type="entry name" value="Glyco_hydro_17"/>
</dbReference>
<dbReference type="Pfam" id="PF00332">
    <property type="entry name" value="Glyco_hydro_17"/>
    <property type="match status" value="1"/>
</dbReference>
<dbReference type="InterPro" id="IPR044965">
    <property type="entry name" value="Glyco_hydro_17_plant"/>
</dbReference>
<feature type="chain" id="PRO_5045547108" description="glucan endo-1,3-beta-D-glucosidase" evidence="7">
    <location>
        <begin position="23"/>
        <end position="233"/>
    </location>
</feature>